<dbReference type="GO" id="GO:0003677">
    <property type="term" value="F:DNA binding"/>
    <property type="evidence" value="ECO:0007669"/>
    <property type="project" value="InterPro"/>
</dbReference>
<accession>A0A4Q7N4J3</accession>
<dbReference type="CDD" id="cd06171">
    <property type="entry name" value="Sigma70_r4"/>
    <property type="match status" value="1"/>
</dbReference>
<dbReference type="PANTHER" id="PTHR43133">
    <property type="entry name" value="RNA POLYMERASE ECF-TYPE SIGMA FACTO"/>
    <property type="match status" value="1"/>
</dbReference>
<dbReference type="SUPFAM" id="SSF88659">
    <property type="entry name" value="Sigma3 and sigma4 domains of RNA polymerase sigma factors"/>
    <property type="match status" value="1"/>
</dbReference>
<dbReference type="Pfam" id="PF08281">
    <property type="entry name" value="Sigma70_r4_2"/>
    <property type="match status" value="1"/>
</dbReference>
<dbReference type="NCBIfam" id="TIGR02937">
    <property type="entry name" value="sigma70-ECF"/>
    <property type="match status" value="1"/>
</dbReference>
<keyword evidence="8" id="KW-1185">Reference proteome</keyword>
<sequence length="189" mass="22460">MPISNNHDGPFNLASLDIREFESLFQQHYQWLCLLCFKITRNWNEAEDLVQDFFARSWQKRDSIVIKESWKAFAARSVRNAALNQLQKENIRHKHENAAQYTTEAHQENAGPDTEEELRYLKLINAINQLPEQRRKVFLLSRRPDLRYTDIASLLGISVNTVKMHIRLSYQELRKVLESALIFFYFFIK</sequence>
<dbReference type="GO" id="GO:0016987">
    <property type="term" value="F:sigma factor activity"/>
    <property type="evidence" value="ECO:0007669"/>
    <property type="project" value="UniProtKB-KW"/>
</dbReference>
<evidence type="ECO:0000259" key="6">
    <source>
        <dbReference type="Pfam" id="PF08281"/>
    </source>
</evidence>
<protein>
    <submittedName>
        <fullName evidence="7">RNA polymerase sigma-70 factor (ECF subfamily)</fullName>
    </submittedName>
</protein>
<evidence type="ECO:0000256" key="4">
    <source>
        <dbReference type="ARBA" id="ARBA00023163"/>
    </source>
</evidence>
<organism evidence="7 8">
    <name type="scientific">Pseudobacter ginsenosidimutans</name>
    <dbReference type="NCBI Taxonomy" id="661488"/>
    <lineage>
        <taxon>Bacteria</taxon>
        <taxon>Pseudomonadati</taxon>
        <taxon>Bacteroidota</taxon>
        <taxon>Chitinophagia</taxon>
        <taxon>Chitinophagales</taxon>
        <taxon>Chitinophagaceae</taxon>
        <taxon>Pseudobacter</taxon>
    </lineage>
</organism>
<dbReference type="InterPro" id="IPR013249">
    <property type="entry name" value="RNA_pol_sigma70_r4_t2"/>
</dbReference>
<dbReference type="RefSeq" id="WP_130540265.1">
    <property type="nucleotide sequence ID" value="NZ_CP042431.1"/>
</dbReference>
<evidence type="ECO:0000313" key="7">
    <source>
        <dbReference type="EMBL" id="RZS75933.1"/>
    </source>
</evidence>
<dbReference type="Gene3D" id="1.10.10.10">
    <property type="entry name" value="Winged helix-like DNA-binding domain superfamily/Winged helix DNA-binding domain"/>
    <property type="match status" value="1"/>
</dbReference>
<dbReference type="InterPro" id="IPR036388">
    <property type="entry name" value="WH-like_DNA-bd_sf"/>
</dbReference>
<evidence type="ECO:0000256" key="3">
    <source>
        <dbReference type="ARBA" id="ARBA00023082"/>
    </source>
</evidence>
<dbReference type="InterPro" id="IPR039425">
    <property type="entry name" value="RNA_pol_sigma-70-like"/>
</dbReference>
<name>A0A4Q7N4J3_9BACT</name>
<dbReference type="InterPro" id="IPR013324">
    <property type="entry name" value="RNA_pol_sigma_r3/r4-like"/>
</dbReference>
<dbReference type="Gene3D" id="1.10.1740.10">
    <property type="match status" value="1"/>
</dbReference>
<dbReference type="InterPro" id="IPR013325">
    <property type="entry name" value="RNA_pol_sigma_r2"/>
</dbReference>
<gene>
    <name evidence="7" type="ORF">EV199_1809</name>
</gene>
<keyword evidence="3" id="KW-0731">Sigma factor</keyword>
<dbReference type="GO" id="GO:0006352">
    <property type="term" value="P:DNA-templated transcription initiation"/>
    <property type="evidence" value="ECO:0007669"/>
    <property type="project" value="InterPro"/>
</dbReference>
<keyword evidence="2" id="KW-0805">Transcription regulation</keyword>
<dbReference type="InterPro" id="IPR014284">
    <property type="entry name" value="RNA_pol_sigma-70_dom"/>
</dbReference>
<evidence type="ECO:0000256" key="2">
    <source>
        <dbReference type="ARBA" id="ARBA00023015"/>
    </source>
</evidence>
<keyword evidence="4" id="KW-0804">Transcription</keyword>
<dbReference type="InterPro" id="IPR014327">
    <property type="entry name" value="RNA_pol_sigma70_bacteroid"/>
</dbReference>
<proteinExistence type="inferred from homology"/>
<dbReference type="OrthoDB" id="9772248at2"/>
<reference evidence="7 8" key="1">
    <citation type="submission" date="2019-02" db="EMBL/GenBank/DDBJ databases">
        <title>Genomic Encyclopedia of Type Strains, Phase IV (KMG-IV): sequencing the most valuable type-strain genomes for metagenomic binning, comparative biology and taxonomic classification.</title>
        <authorList>
            <person name="Goeker M."/>
        </authorList>
    </citation>
    <scope>NUCLEOTIDE SEQUENCE [LARGE SCALE GENOMIC DNA]</scope>
    <source>
        <strain evidence="7 8">DSM 18116</strain>
    </source>
</reference>
<evidence type="ECO:0000256" key="1">
    <source>
        <dbReference type="ARBA" id="ARBA00010641"/>
    </source>
</evidence>
<evidence type="ECO:0000313" key="8">
    <source>
        <dbReference type="Proteomes" id="UP000293874"/>
    </source>
</evidence>
<comment type="similarity">
    <text evidence="1">Belongs to the sigma-70 factor family. ECF subfamily.</text>
</comment>
<dbReference type="SUPFAM" id="SSF88946">
    <property type="entry name" value="Sigma2 domain of RNA polymerase sigma factors"/>
    <property type="match status" value="1"/>
</dbReference>
<dbReference type="EMBL" id="SGXA01000001">
    <property type="protein sequence ID" value="RZS75933.1"/>
    <property type="molecule type" value="Genomic_DNA"/>
</dbReference>
<evidence type="ECO:0000259" key="5">
    <source>
        <dbReference type="Pfam" id="PF04542"/>
    </source>
</evidence>
<feature type="domain" description="RNA polymerase sigma factor 70 region 4 type 2" evidence="6">
    <location>
        <begin position="122"/>
        <end position="171"/>
    </location>
</feature>
<feature type="domain" description="RNA polymerase sigma-70 region 2" evidence="5">
    <location>
        <begin position="24"/>
        <end position="89"/>
    </location>
</feature>
<dbReference type="InterPro" id="IPR007627">
    <property type="entry name" value="RNA_pol_sigma70_r2"/>
</dbReference>
<comment type="caution">
    <text evidence="7">The sequence shown here is derived from an EMBL/GenBank/DDBJ whole genome shotgun (WGS) entry which is preliminary data.</text>
</comment>
<dbReference type="Proteomes" id="UP000293874">
    <property type="component" value="Unassembled WGS sequence"/>
</dbReference>
<dbReference type="NCBIfam" id="TIGR02985">
    <property type="entry name" value="Sig70_bacteroi1"/>
    <property type="match status" value="1"/>
</dbReference>
<dbReference type="AlphaFoldDB" id="A0A4Q7N4J3"/>
<dbReference type="PANTHER" id="PTHR43133:SF46">
    <property type="entry name" value="RNA POLYMERASE SIGMA-70 FACTOR ECF SUBFAMILY"/>
    <property type="match status" value="1"/>
</dbReference>
<dbReference type="Pfam" id="PF04542">
    <property type="entry name" value="Sigma70_r2"/>
    <property type="match status" value="1"/>
</dbReference>